<comment type="caution">
    <text evidence="13">The sequence shown here is derived from an EMBL/GenBank/DDBJ whole genome shotgun (WGS) entry which is preliminary data.</text>
</comment>
<dbReference type="HAMAP" id="MF_01393">
    <property type="entry name" value="ATP_synth_a_bact"/>
    <property type="match status" value="1"/>
</dbReference>
<dbReference type="HOGENOM" id="CLU_041018_0_0_7"/>
<reference evidence="13 14" key="1">
    <citation type="journal article" date="2014" name="Nature">
        <title>An environmental bacterial taxon with a large and distinct metabolic repertoire.</title>
        <authorList>
            <person name="Wilson M.C."/>
            <person name="Mori T."/>
            <person name="Ruckert C."/>
            <person name="Uria A.R."/>
            <person name="Helf M.J."/>
            <person name="Takada K."/>
            <person name="Gernert C."/>
            <person name="Steffens U.A."/>
            <person name="Heycke N."/>
            <person name="Schmitt S."/>
            <person name="Rinke C."/>
            <person name="Helfrich E.J."/>
            <person name="Brachmann A.O."/>
            <person name="Gurgui C."/>
            <person name="Wakimoto T."/>
            <person name="Kracht M."/>
            <person name="Crusemann M."/>
            <person name="Hentschel U."/>
            <person name="Abe I."/>
            <person name="Matsunaga S."/>
            <person name="Kalinowski J."/>
            <person name="Takeyama H."/>
            <person name="Piel J."/>
        </authorList>
    </citation>
    <scope>NUCLEOTIDE SEQUENCE [LARGE SCALE GENOMIC DNA]</scope>
    <source>
        <strain evidence="14">TSY1</strain>
    </source>
</reference>
<keyword evidence="14" id="KW-1185">Reference proteome</keyword>
<dbReference type="Pfam" id="PF00119">
    <property type="entry name" value="ATP-synt_A"/>
    <property type="match status" value="1"/>
</dbReference>
<evidence type="ECO:0000313" key="13">
    <source>
        <dbReference type="EMBL" id="ETX00137.1"/>
    </source>
</evidence>
<keyword evidence="13" id="KW-0378">Hydrolase</keyword>
<name>W4LRW4_ENTF1</name>
<dbReference type="EMBL" id="AZHW01000371">
    <property type="protein sequence ID" value="ETX00137.1"/>
    <property type="molecule type" value="Genomic_DNA"/>
</dbReference>
<dbReference type="InterPro" id="IPR035908">
    <property type="entry name" value="F0_ATP_A_sf"/>
</dbReference>
<comment type="subcellular location">
    <subcellularLocation>
        <location evidence="11 12">Cell membrane</location>
        <topology evidence="11 12">Multi-pass membrane protein</topology>
    </subcellularLocation>
    <subcellularLocation>
        <location evidence="1">Membrane</location>
        <topology evidence="1">Multi-pass membrane protein</topology>
    </subcellularLocation>
</comment>
<dbReference type="AlphaFoldDB" id="W4LRW4"/>
<evidence type="ECO:0000256" key="9">
    <source>
        <dbReference type="ARBA" id="ARBA00023136"/>
    </source>
</evidence>
<protein>
    <recommendedName>
        <fullName evidence="11 12">ATP synthase subunit a</fullName>
    </recommendedName>
    <alternativeName>
        <fullName evidence="11">ATP synthase F0 sector subunit a</fullName>
    </alternativeName>
    <alternativeName>
        <fullName evidence="11">F-ATPase subunit 6</fullName>
    </alternativeName>
</protein>
<evidence type="ECO:0000256" key="12">
    <source>
        <dbReference type="RuleBase" id="RU000483"/>
    </source>
</evidence>
<dbReference type="SUPFAM" id="SSF81336">
    <property type="entry name" value="F1F0 ATP synthase subunit A"/>
    <property type="match status" value="1"/>
</dbReference>
<keyword evidence="11" id="KW-1003">Cell membrane</keyword>
<dbReference type="GO" id="GO:0005886">
    <property type="term" value="C:plasma membrane"/>
    <property type="evidence" value="ECO:0007669"/>
    <property type="project" value="UniProtKB-SubCell"/>
</dbReference>
<comment type="similarity">
    <text evidence="2 11 12">Belongs to the ATPase A chain family.</text>
</comment>
<keyword evidence="10 11" id="KW-0066">ATP synthesis</keyword>
<dbReference type="GO" id="GO:0046933">
    <property type="term" value="F:proton-transporting ATP synthase activity, rotational mechanism"/>
    <property type="evidence" value="ECO:0007669"/>
    <property type="project" value="UniProtKB-UniRule"/>
</dbReference>
<evidence type="ECO:0000313" key="14">
    <source>
        <dbReference type="Proteomes" id="UP000019141"/>
    </source>
</evidence>
<evidence type="ECO:0000256" key="3">
    <source>
        <dbReference type="ARBA" id="ARBA00022448"/>
    </source>
</evidence>
<dbReference type="Proteomes" id="UP000019141">
    <property type="component" value="Unassembled WGS sequence"/>
</dbReference>
<dbReference type="InterPro" id="IPR000568">
    <property type="entry name" value="ATP_synth_F0_asu"/>
</dbReference>
<proteinExistence type="inferred from homology"/>
<dbReference type="PRINTS" id="PR00123">
    <property type="entry name" value="ATPASEA"/>
</dbReference>
<organism evidence="13 14">
    <name type="scientific">Entotheonella factor</name>
    <dbReference type="NCBI Taxonomy" id="1429438"/>
    <lineage>
        <taxon>Bacteria</taxon>
        <taxon>Pseudomonadati</taxon>
        <taxon>Nitrospinota/Tectimicrobiota group</taxon>
        <taxon>Candidatus Tectimicrobiota</taxon>
        <taxon>Candidatus Entotheonellia</taxon>
        <taxon>Candidatus Entotheonellales</taxon>
        <taxon>Candidatus Entotheonellaceae</taxon>
        <taxon>Candidatus Entotheonella</taxon>
    </lineage>
</organism>
<dbReference type="GO" id="GO:0016787">
    <property type="term" value="F:hydrolase activity"/>
    <property type="evidence" value="ECO:0007669"/>
    <property type="project" value="UniProtKB-KW"/>
</dbReference>
<keyword evidence="5 11" id="KW-0812">Transmembrane</keyword>
<evidence type="ECO:0000256" key="8">
    <source>
        <dbReference type="ARBA" id="ARBA00023065"/>
    </source>
</evidence>
<gene>
    <name evidence="11" type="primary">atpB</name>
    <name evidence="13" type="ORF">ETSY1_12245</name>
</gene>
<dbReference type="CDD" id="cd00310">
    <property type="entry name" value="ATP-synt_Fo_a_6"/>
    <property type="match status" value="1"/>
</dbReference>
<feature type="transmembrane region" description="Helical" evidence="11">
    <location>
        <begin position="231"/>
        <end position="257"/>
    </location>
</feature>
<keyword evidence="3 11" id="KW-0813">Transport</keyword>
<dbReference type="Gene3D" id="1.20.120.220">
    <property type="entry name" value="ATP synthase, F0 complex, subunit A"/>
    <property type="match status" value="1"/>
</dbReference>
<evidence type="ECO:0000256" key="7">
    <source>
        <dbReference type="ARBA" id="ARBA00022989"/>
    </source>
</evidence>
<dbReference type="PANTHER" id="PTHR11410">
    <property type="entry name" value="ATP SYNTHASE SUBUNIT A"/>
    <property type="match status" value="1"/>
</dbReference>
<dbReference type="InterPro" id="IPR045083">
    <property type="entry name" value="ATP_synth_F0_asu_bact/mt"/>
</dbReference>
<feature type="transmembrane region" description="Helical" evidence="11">
    <location>
        <begin position="112"/>
        <end position="134"/>
    </location>
</feature>
<feature type="transmembrane region" description="Helical" evidence="11">
    <location>
        <begin position="141"/>
        <end position="161"/>
    </location>
</feature>
<evidence type="ECO:0000256" key="2">
    <source>
        <dbReference type="ARBA" id="ARBA00006810"/>
    </source>
</evidence>
<comment type="function">
    <text evidence="11 12">Key component of the proton channel; it plays a direct role in the translocation of protons across the membrane.</text>
</comment>
<feature type="transmembrane region" description="Helical" evidence="11">
    <location>
        <begin position="57"/>
        <end position="75"/>
    </location>
</feature>
<keyword evidence="6 11" id="KW-0375">Hydrogen ion transport</keyword>
<dbReference type="GO" id="GO:0045259">
    <property type="term" value="C:proton-transporting ATP synthase complex"/>
    <property type="evidence" value="ECO:0007669"/>
    <property type="project" value="UniProtKB-KW"/>
</dbReference>
<keyword evidence="8 11" id="KW-0406">Ion transport</keyword>
<feature type="transmembrane region" description="Helical" evidence="11">
    <location>
        <begin position="205"/>
        <end position="225"/>
    </location>
</feature>
<evidence type="ECO:0000256" key="10">
    <source>
        <dbReference type="ARBA" id="ARBA00023310"/>
    </source>
</evidence>
<dbReference type="PATRIC" id="fig|1429438.4.peg.2461"/>
<dbReference type="PANTHER" id="PTHR11410:SF0">
    <property type="entry name" value="ATP SYNTHASE SUBUNIT A"/>
    <property type="match status" value="1"/>
</dbReference>
<feature type="transmembrane region" description="Helical" evidence="11">
    <location>
        <begin position="173"/>
        <end position="193"/>
    </location>
</feature>
<dbReference type="NCBIfam" id="TIGR01131">
    <property type="entry name" value="ATP_synt_6_or_A"/>
    <property type="match status" value="1"/>
</dbReference>
<evidence type="ECO:0000256" key="6">
    <source>
        <dbReference type="ARBA" id="ARBA00022781"/>
    </source>
</evidence>
<evidence type="ECO:0000256" key="5">
    <source>
        <dbReference type="ARBA" id="ARBA00022692"/>
    </source>
</evidence>
<accession>W4LRW4</accession>
<keyword evidence="9 11" id="KW-0472">Membrane</keyword>
<keyword evidence="4 11" id="KW-0138">CF(0)</keyword>
<sequence>MGVAYAAGGEDNIGGAILHHVEDARKIEIWPPDIYIPLPPEGSIELLGIDFTPTKHLIVMWVACLILILIFRQAFKKPSAVPSGMANAFEAIVVFLRDEVIVPAMGEDGKRYLPYLLSVFFFILTCNLIGLLPWSATATGNISVTAGLALISLFMVQLGGIREHGLVHHTMNLVPPGIPFWLLPIMIPVEFLGQLTKPFALCIRLFANMTAGHLVILSFLALIFVMKTFVIAPVAVGFALFINILEVFIAFLQAYIFTMLTSLFMGMSIHPEH</sequence>
<keyword evidence="7 11" id="KW-1133">Transmembrane helix</keyword>
<evidence type="ECO:0000256" key="1">
    <source>
        <dbReference type="ARBA" id="ARBA00004141"/>
    </source>
</evidence>
<evidence type="ECO:0000256" key="4">
    <source>
        <dbReference type="ARBA" id="ARBA00022547"/>
    </source>
</evidence>
<evidence type="ECO:0000256" key="11">
    <source>
        <dbReference type="HAMAP-Rule" id="MF_01393"/>
    </source>
</evidence>